<dbReference type="EC" id="5.4.99.26" evidence="5"/>
<evidence type="ECO:0000313" key="12">
    <source>
        <dbReference type="Proteomes" id="UP001317001"/>
    </source>
</evidence>
<proteinExistence type="predicted"/>
<dbReference type="Pfam" id="PF00849">
    <property type="entry name" value="PseudoU_synth_2"/>
    <property type="match status" value="1"/>
</dbReference>
<dbReference type="SUPFAM" id="SSF55120">
    <property type="entry name" value="Pseudouridine synthase"/>
    <property type="match status" value="1"/>
</dbReference>
<name>A0ABY5NTH8_9FLAO</name>
<evidence type="ECO:0000256" key="1">
    <source>
        <dbReference type="ARBA" id="ARBA00022694"/>
    </source>
</evidence>
<dbReference type="EMBL" id="CP102382">
    <property type="protein sequence ID" value="UUV21877.1"/>
    <property type="molecule type" value="Genomic_DNA"/>
</dbReference>
<dbReference type="Proteomes" id="UP001317001">
    <property type="component" value="Chromosome"/>
</dbReference>
<keyword evidence="12" id="KW-1185">Reference proteome</keyword>
<evidence type="ECO:0000256" key="3">
    <source>
        <dbReference type="ARBA" id="ARBA00036607"/>
    </source>
</evidence>
<dbReference type="InterPro" id="IPR006145">
    <property type="entry name" value="PsdUridine_synth_RsuA/RluA"/>
</dbReference>
<protein>
    <recommendedName>
        <fullName evidence="6">tRNA pseudouridine synthase C</fullName>
        <ecNumber evidence="5">5.4.99.26</ecNumber>
    </recommendedName>
    <alternativeName>
        <fullName evidence="8">tRNA pseudouridine(65) synthase</fullName>
    </alternativeName>
    <alternativeName>
        <fullName evidence="9">tRNA pseudouridylate synthase C</fullName>
    </alternativeName>
    <alternativeName>
        <fullName evidence="7">tRNA-uridine isomerase C</fullName>
    </alternativeName>
</protein>
<evidence type="ECO:0000256" key="5">
    <source>
        <dbReference type="ARBA" id="ARBA00038943"/>
    </source>
</evidence>
<accession>A0ABY5NTH8</accession>
<dbReference type="RefSeq" id="WP_257499797.1">
    <property type="nucleotide sequence ID" value="NZ_CP102382.1"/>
</dbReference>
<gene>
    <name evidence="11" type="ORF">NPX36_02155</name>
</gene>
<organism evidence="11 12">
    <name type="scientific">Paenimyroides aestuarii</name>
    <dbReference type="NCBI Taxonomy" id="2968490"/>
    <lineage>
        <taxon>Bacteria</taxon>
        <taxon>Pseudomonadati</taxon>
        <taxon>Bacteroidota</taxon>
        <taxon>Flavobacteriia</taxon>
        <taxon>Flavobacteriales</taxon>
        <taxon>Flavobacteriaceae</taxon>
        <taxon>Paenimyroides</taxon>
    </lineage>
</organism>
<sequence length="232" mass="26785">MNPLEIIYQDEHLVAINKPHDLLVHQSSIARNAEEFAIQIVRDQIGQKVFPVHRLDRKTSGVLLFALDKETNRNLVKQFTNKSTEKKYWAIVRGFCTDELTIDYALHRDDGVLQDAVTKIKTLEKAEIDLPHGKHTTSRYSLIEAEPLTGRMHQIRKHMAHILHPIIGDRPHGCNKQNKLWLEKFGMKTMLLHAHSLAFTHPQSNQRIYLTAKPSQVFTNVYELLGFKTLNL</sequence>
<evidence type="ECO:0000256" key="8">
    <source>
        <dbReference type="ARBA" id="ARBA00041975"/>
    </source>
</evidence>
<dbReference type="PANTHER" id="PTHR21600:SF56">
    <property type="entry name" value="TRNA PSEUDOURIDINE SYNTHASE C"/>
    <property type="match status" value="1"/>
</dbReference>
<evidence type="ECO:0000256" key="9">
    <source>
        <dbReference type="ARBA" id="ARBA00043049"/>
    </source>
</evidence>
<dbReference type="PANTHER" id="PTHR21600">
    <property type="entry name" value="MITOCHONDRIAL RNA PSEUDOURIDINE SYNTHASE"/>
    <property type="match status" value="1"/>
</dbReference>
<evidence type="ECO:0000256" key="6">
    <source>
        <dbReference type="ARBA" id="ARBA00040675"/>
    </source>
</evidence>
<reference evidence="11 12" key="1">
    <citation type="submission" date="2022-08" db="EMBL/GenBank/DDBJ databases">
        <title>Myroides zhujiangensis sp. nov., a novel bacterium isolated from sediment in the Pearl River Estuary.</title>
        <authorList>
            <person name="Cui L."/>
        </authorList>
    </citation>
    <scope>NUCLEOTIDE SEQUENCE [LARGE SCALE GENOMIC DNA]</scope>
    <source>
        <strain evidence="11 12">SCSIO 72103</strain>
    </source>
</reference>
<comment type="function">
    <text evidence="4">Responsible for synthesis of pseudouridine from uracil-65 in transfer RNAs.</text>
</comment>
<keyword evidence="2" id="KW-0413">Isomerase</keyword>
<evidence type="ECO:0000259" key="10">
    <source>
        <dbReference type="Pfam" id="PF00849"/>
    </source>
</evidence>
<dbReference type="InterPro" id="IPR020103">
    <property type="entry name" value="PsdUridine_synth_cat_dom_sf"/>
</dbReference>
<evidence type="ECO:0000256" key="2">
    <source>
        <dbReference type="ARBA" id="ARBA00023235"/>
    </source>
</evidence>
<dbReference type="Gene3D" id="3.30.2350.10">
    <property type="entry name" value="Pseudouridine synthase"/>
    <property type="match status" value="1"/>
</dbReference>
<evidence type="ECO:0000256" key="7">
    <source>
        <dbReference type="ARBA" id="ARBA00041803"/>
    </source>
</evidence>
<comment type="catalytic activity">
    <reaction evidence="3">
        <text>uridine(65) in tRNA = pseudouridine(65) in tRNA</text>
        <dbReference type="Rhea" id="RHEA:42536"/>
        <dbReference type="Rhea" id="RHEA-COMP:10103"/>
        <dbReference type="Rhea" id="RHEA-COMP:10104"/>
        <dbReference type="ChEBI" id="CHEBI:65314"/>
        <dbReference type="ChEBI" id="CHEBI:65315"/>
        <dbReference type="EC" id="5.4.99.26"/>
    </reaction>
</comment>
<dbReference type="PROSITE" id="PS01129">
    <property type="entry name" value="PSI_RLU"/>
    <property type="match status" value="1"/>
</dbReference>
<keyword evidence="1" id="KW-0819">tRNA processing</keyword>
<dbReference type="InterPro" id="IPR006224">
    <property type="entry name" value="PsdUridine_synth_RluA-like_CS"/>
</dbReference>
<evidence type="ECO:0000313" key="11">
    <source>
        <dbReference type="EMBL" id="UUV21877.1"/>
    </source>
</evidence>
<evidence type="ECO:0000256" key="4">
    <source>
        <dbReference type="ARBA" id="ARBA00037670"/>
    </source>
</evidence>
<feature type="domain" description="Pseudouridine synthase RsuA/RluA-like" evidence="10">
    <location>
        <begin position="12"/>
        <end position="161"/>
    </location>
</feature>
<dbReference type="InterPro" id="IPR050188">
    <property type="entry name" value="RluA_PseudoU_synthase"/>
</dbReference>